<organism evidence="1 2">
    <name type="scientific">Hypoxylon rubiginosum</name>
    <dbReference type="NCBI Taxonomy" id="110542"/>
    <lineage>
        <taxon>Eukaryota</taxon>
        <taxon>Fungi</taxon>
        <taxon>Dikarya</taxon>
        <taxon>Ascomycota</taxon>
        <taxon>Pezizomycotina</taxon>
        <taxon>Sordariomycetes</taxon>
        <taxon>Xylariomycetidae</taxon>
        <taxon>Xylariales</taxon>
        <taxon>Hypoxylaceae</taxon>
        <taxon>Hypoxylon</taxon>
    </lineage>
</organism>
<proteinExistence type="predicted"/>
<protein>
    <submittedName>
        <fullName evidence="1">Uncharacterized protein</fullName>
    </submittedName>
</protein>
<sequence length="436" mass="50544">MASGSQHRRVVLLGLPTELIQMIFSHFDDLDTLRAAALCCRTFYEVVVRIDKLITTEILLSQIHPTVMPDAITVHASFALSSREDAALELFSTNNLSTKTTPPTVWKLSEALPLSRFHNIVSYFAKQLSLTALNRARDELREPPRRATPTDTEVRRVQRALYRFQLYCNMFDRKSIPVEERRQELFFSHFSTWENEQLFCARDLLVGIFAEPYNDLVDHDVRWGCLPRWPITFDEVESKEAEYALSKGLEFLFRLVRTDDYAERRELLIADVEPGHETDDEPGRLDGFLGVGLSGGRNPVCEHVPLDFLELDDEQKASFIGKPFYDDPDPGPAAACESLIARDQLAHYIILQPFGVWWRLWRLWGYVFWDASRPVSPQIPNLHVNVVRDVARNEFTIERRQLLNESREERAKIRQKGGSGWWSFEDQSKVVWERPY</sequence>
<comment type="caution">
    <text evidence="1">The sequence shown here is derived from an EMBL/GenBank/DDBJ whole genome shotgun (WGS) entry which is preliminary data.</text>
</comment>
<keyword evidence="2" id="KW-1185">Reference proteome</keyword>
<dbReference type="EMBL" id="MU393468">
    <property type="protein sequence ID" value="KAI4865680.1"/>
    <property type="molecule type" value="Genomic_DNA"/>
</dbReference>
<evidence type="ECO:0000313" key="1">
    <source>
        <dbReference type="EMBL" id="KAI4865680.1"/>
    </source>
</evidence>
<reference evidence="1 2" key="1">
    <citation type="journal article" date="2022" name="New Phytol.">
        <title>Ecological generalism drives hyperdiversity of secondary metabolite gene clusters in xylarialean endophytes.</title>
        <authorList>
            <person name="Franco M.E.E."/>
            <person name="Wisecaver J.H."/>
            <person name="Arnold A.E."/>
            <person name="Ju Y.M."/>
            <person name="Slot J.C."/>
            <person name="Ahrendt S."/>
            <person name="Moore L.P."/>
            <person name="Eastman K.E."/>
            <person name="Scott K."/>
            <person name="Konkel Z."/>
            <person name="Mondo S.J."/>
            <person name="Kuo A."/>
            <person name="Hayes R.D."/>
            <person name="Haridas S."/>
            <person name="Andreopoulos B."/>
            <person name="Riley R."/>
            <person name="LaButti K."/>
            <person name="Pangilinan J."/>
            <person name="Lipzen A."/>
            <person name="Amirebrahimi M."/>
            <person name="Yan J."/>
            <person name="Adam C."/>
            <person name="Keymanesh K."/>
            <person name="Ng V."/>
            <person name="Louie K."/>
            <person name="Northen T."/>
            <person name="Drula E."/>
            <person name="Henrissat B."/>
            <person name="Hsieh H.M."/>
            <person name="Youens-Clark K."/>
            <person name="Lutzoni F."/>
            <person name="Miadlikowska J."/>
            <person name="Eastwood D.C."/>
            <person name="Hamelin R.C."/>
            <person name="Grigoriev I.V."/>
            <person name="U'Ren J.M."/>
        </authorList>
    </citation>
    <scope>NUCLEOTIDE SEQUENCE [LARGE SCALE GENOMIC DNA]</scope>
    <source>
        <strain evidence="1 2">CBS 119005</strain>
    </source>
</reference>
<accession>A0ACB9Z3C2</accession>
<gene>
    <name evidence="1" type="ORF">F4820DRAFT_419257</name>
</gene>
<name>A0ACB9Z3C2_9PEZI</name>
<evidence type="ECO:0000313" key="2">
    <source>
        <dbReference type="Proteomes" id="UP001497700"/>
    </source>
</evidence>
<dbReference type="Proteomes" id="UP001497700">
    <property type="component" value="Unassembled WGS sequence"/>
</dbReference>